<evidence type="ECO:0000256" key="9">
    <source>
        <dbReference type="ARBA" id="ARBA00023303"/>
    </source>
</evidence>
<feature type="transmembrane region" description="Helical" evidence="11">
    <location>
        <begin position="201"/>
        <end position="218"/>
    </location>
</feature>
<feature type="domain" description="CBS" evidence="12">
    <location>
        <begin position="510"/>
        <end position="570"/>
    </location>
</feature>
<dbReference type="Pfam" id="PF00654">
    <property type="entry name" value="Voltage_CLC"/>
    <property type="match status" value="1"/>
</dbReference>
<dbReference type="PANTHER" id="PTHR43427:SF6">
    <property type="entry name" value="CHLORIDE CHANNEL PROTEIN CLC-E"/>
    <property type="match status" value="1"/>
</dbReference>
<dbReference type="SUPFAM" id="SSF81340">
    <property type="entry name" value="Clc chloride channel"/>
    <property type="match status" value="1"/>
</dbReference>
<name>A0ABW5UJ87_9BURK</name>
<protein>
    <submittedName>
        <fullName evidence="13">Chloride channel protein</fullName>
    </submittedName>
</protein>
<keyword evidence="5" id="KW-0406">Ion transport</keyword>
<dbReference type="EMBL" id="JBHUMV010000002">
    <property type="protein sequence ID" value="MFD2753378.1"/>
    <property type="molecule type" value="Genomic_DNA"/>
</dbReference>
<sequence>MTFPASPAARDYAADSRLALLALLAIPIGALGVGAAWLLLTLIRFFTNLFFFQTLSVAPTSPADHQLGLAVILVPVVGALIVGLMARFGSDKIRGHGIPEAIEAILFGKSLMSPKVAVLKPLSSGIVIGSGGPFGAEGPIIMTGGAIGSLLAQWLHLSAAERKTLLVCGATAGMTAVFGTPVAAVLLAVELLLFELRPRSLLPVALACATAGFLRPLVLEAGRLFPLNTAPAGLAALGSCVVAGLLAALLAAGLSRALYAVEDGFHRLPVHWMWWPALGAVAIGIGGWLQPRALGVGYDVIGDLLHGNLLVGAALALLAAKAVMWVLALGSGTSGGVLAPVLMMGAGLGTVLAPWLPGGSPGLWPLVCMAAVLAGVLGAPLTAAVFAFGLTGDGDALLPLLLACAVSHGVTVLLMDRSIMTERLSRRGRHVYREYGVDPLERTPVEAVMTRHVQTIAADAPLARVVHEWFGPAQRHRAFAVVDAAGVCLGMLDRDRLNDMGGDTRTAGDLLRGSAVQFALPHQTCRALSQQMASWGLERLPVVADAQTRRLVGIVSRSDLVKVAQAVHEEEAVRERVRGWNRS</sequence>
<dbReference type="CDD" id="cd00400">
    <property type="entry name" value="Voltage_gated_ClC"/>
    <property type="match status" value="1"/>
</dbReference>
<dbReference type="InterPro" id="IPR046342">
    <property type="entry name" value="CBS_dom_sf"/>
</dbReference>
<comment type="caution">
    <text evidence="13">The sequence shown here is derived from an EMBL/GenBank/DDBJ whole genome shotgun (WGS) entry which is preliminary data.</text>
</comment>
<feature type="transmembrane region" description="Helical" evidence="11">
    <location>
        <begin position="165"/>
        <end position="189"/>
    </location>
</feature>
<keyword evidence="7" id="KW-0869">Chloride channel</keyword>
<dbReference type="PROSITE" id="PS51371">
    <property type="entry name" value="CBS"/>
    <property type="match status" value="1"/>
</dbReference>
<feature type="transmembrane region" description="Helical" evidence="11">
    <location>
        <begin position="230"/>
        <end position="252"/>
    </location>
</feature>
<accession>A0ABW5UJ87</accession>
<evidence type="ECO:0000256" key="11">
    <source>
        <dbReference type="SAM" id="Phobius"/>
    </source>
</evidence>
<dbReference type="Pfam" id="PF00571">
    <property type="entry name" value="CBS"/>
    <property type="match status" value="2"/>
</dbReference>
<dbReference type="InterPro" id="IPR000644">
    <property type="entry name" value="CBS_dom"/>
</dbReference>
<feature type="transmembrane region" description="Helical" evidence="11">
    <location>
        <begin position="337"/>
        <end position="356"/>
    </location>
</feature>
<organism evidence="13 14">
    <name type="scientific">Comamonas terrae</name>
    <dbReference type="NCBI Taxonomy" id="673548"/>
    <lineage>
        <taxon>Bacteria</taxon>
        <taxon>Pseudomonadati</taxon>
        <taxon>Pseudomonadota</taxon>
        <taxon>Betaproteobacteria</taxon>
        <taxon>Burkholderiales</taxon>
        <taxon>Comamonadaceae</taxon>
        <taxon>Comamonas</taxon>
    </lineage>
</organism>
<keyword evidence="14" id="KW-1185">Reference proteome</keyword>
<feature type="transmembrane region" description="Helical" evidence="11">
    <location>
        <begin position="396"/>
        <end position="415"/>
    </location>
</feature>
<feature type="transmembrane region" description="Helical" evidence="11">
    <location>
        <begin position="363"/>
        <end position="390"/>
    </location>
</feature>
<keyword evidence="6 11" id="KW-0472">Membrane</keyword>
<evidence type="ECO:0000256" key="1">
    <source>
        <dbReference type="ARBA" id="ARBA00004141"/>
    </source>
</evidence>
<keyword evidence="10" id="KW-0129">CBS domain</keyword>
<keyword evidence="8" id="KW-0868">Chloride</keyword>
<evidence type="ECO:0000256" key="7">
    <source>
        <dbReference type="ARBA" id="ARBA00023173"/>
    </source>
</evidence>
<evidence type="ECO:0000256" key="6">
    <source>
        <dbReference type="ARBA" id="ARBA00023136"/>
    </source>
</evidence>
<dbReference type="Gene3D" id="1.10.3080.10">
    <property type="entry name" value="Clc chloride channel"/>
    <property type="match status" value="1"/>
</dbReference>
<keyword evidence="4 11" id="KW-1133">Transmembrane helix</keyword>
<proteinExistence type="predicted"/>
<feature type="transmembrane region" description="Helical" evidence="11">
    <location>
        <begin position="272"/>
        <end position="289"/>
    </location>
</feature>
<evidence type="ECO:0000313" key="14">
    <source>
        <dbReference type="Proteomes" id="UP001597463"/>
    </source>
</evidence>
<evidence type="ECO:0000256" key="8">
    <source>
        <dbReference type="ARBA" id="ARBA00023214"/>
    </source>
</evidence>
<evidence type="ECO:0000256" key="2">
    <source>
        <dbReference type="ARBA" id="ARBA00022448"/>
    </source>
</evidence>
<feature type="transmembrane region" description="Helical" evidence="11">
    <location>
        <begin position="67"/>
        <end position="86"/>
    </location>
</feature>
<dbReference type="PRINTS" id="PR00762">
    <property type="entry name" value="CLCHANNEL"/>
</dbReference>
<dbReference type="Gene3D" id="3.10.580.10">
    <property type="entry name" value="CBS-domain"/>
    <property type="match status" value="1"/>
</dbReference>
<dbReference type="InterPro" id="IPR001807">
    <property type="entry name" value="ClC"/>
</dbReference>
<evidence type="ECO:0000256" key="3">
    <source>
        <dbReference type="ARBA" id="ARBA00022692"/>
    </source>
</evidence>
<comment type="subcellular location">
    <subcellularLocation>
        <location evidence="1">Membrane</location>
        <topology evidence="1">Multi-pass membrane protein</topology>
    </subcellularLocation>
</comment>
<keyword evidence="3 11" id="KW-0812">Transmembrane</keyword>
<dbReference type="Proteomes" id="UP001597463">
    <property type="component" value="Unassembled WGS sequence"/>
</dbReference>
<evidence type="ECO:0000256" key="10">
    <source>
        <dbReference type="PROSITE-ProRule" id="PRU00703"/>
    </source>
</evidence>
<keyword evidence="2" id="KW-0813">Transport</keyword>
<evidence type="ECO:0000313" key="13">
    <source>
        <dbReference type="EMBL" id="MFD2753378.1"/>
    </source>
</evidence>
<evidence type="ECO:0000259" key="12">
    <source>
        <dbReference type="PROSITE" id="PS51371"/>
    </source>
</evidence>
<dbReference type="PANTHER" id="PTHR43427">
    <property type="entry name" value="CHLORIDE CHANNEL PROTEIN CLC-E"/>
    <property type="match status" value="1"/>
</dbReference>
<dbReference type="InterPro" id="IPR014743">
    <property type="entry name" value="Cl-channel_core"/>
</dbReference>
<feature type="transmembrane region" description="Helical" evidence="11">
    <location>
        <begin position="20"/>
        <end position="47"/>
    </location>
</feature>
<reference evidence="14" key="1">
    <citation type="journal article" date="2019" name="Int. J. Syst. Evol. Microbiol.">
        <title>The Global Catalogue of Microorganisms (GCM) 10K type strain sequencing project: providing services to taxonomists for standard genome sequencing and annotation.</title>
        <authorList>
            <consortium name="The Broad Institute Genomics Platform"/>
            <consortium name="The Broad Institute Genome Sequencing Center for Infectious Disease"/>
            <person name="Wu L."/>
            <person name="Ma J."/>
        </authorList>
    </citation>
    <scope>NUCLEOTIDE SEQUENCE [LARGE SCALE GENOMIC DNA]</scope>
    <source>
        <strain evidence="14">TISTR 1906</strain>
    </source>
</reference>
<dbReference type="RefSeq" id="WP_066475231.1">
    <property type="nucleotide sequence ID" value="NZ_BCNT01000004.1"/>
</dbReference>
<gene>
    <name evidence="13" type="ORF">ACFSW6_04730</name>
</gene>
<dbReference type="SUPFAM" id="SSF54631">
    <property type="entry name" value="CBS-domain pair"/>
    <property type="match status" value="1"/>
</dbReference>
<evidence type="ECO:0000256" key="5">
    <source>
        <dbReference type="ARBA" id="ARBA00023065"/>
    </source>
</evidence>
<dbReference type="InterPro" id="IPR050368">
    <property type="entry name" value="ClC-type_chloride_channel"/>
</dbReference>
<keyword evidence="9" id="KW-0407">Ion channel</keyword>
<dbReference type="SMART" id="SM00116">
    <property type="entry name" value="CBS"/>
    <property type="match status" value="1"/>
</dbReference>
<evidence type="ECO:0000256" key="4">
    <source>
        <dbReference type="ARBA" id="ARBA00022989"/>
    </source>
</evidence>
<feature type="transmembrane region" description="Helical" evidence="11">
    <location>
        <begin position="309"/>
        <end position="331"/>
    </location>
</feature>